<dbReference type="Proteomes" id="UP000006057">
    <property type="component" value="Chromosome"/>
</dbReference>
<dbReference type="EMBL" id="CP003053">
    <property type="protein sequence ID" value="AFM18800.1"/>
    <property type="molecule type" value="Genomic_DNA"/>
</dbReference>
<dbReference type="AlphaFoldDB" id="I4BNE3"/>
<proteinExistence type="predicted"/>
<evidence type="ECO:0000256" key="1">
    <source>
        <dbReference type="SAM" id="MobiDB-lite"/>
    </source>
</evidence>
<evidence type="ECO:0000313" key="3">
    <source>
        <dbReference type="EMBL" id="AFM18800.1"/>
    </source>
</evidence>
<accession>I4BNE3</accession>
<sequence>MNPAVATMMTRVLAENGPQNTGPDFGKASPFGLIVIVLLLIAVFGLVWSMNRHLRRLPKSFDREAPGPGQTAGAGAPDADPDLSTDNPATGPKREPD</sequence>
<organism evidence="3 4">
    <name type="scientific">Mycolicibacterium chubuense (strain NBB4)</name>
    <name type="common">Mycobacterium chubuense</name>
    <dbReference type="NCBI Taxonomy" id="710421"/>
    <lineage>
        <taxon>Bacteria</taxon>
        <taxon>Bacillati</taxon>
        <taxon>Actinomycetota</taxon>
        <taxon>Actinomycetes</taxon>
        <taxon>Mycobacteriales</taxon>
        <taxon>Mycobacteriaceae</taxon>
        <taxon>Mycolicibacterium</taxon>
    </lineage>
</organism>
<keyword evidence="4" id="KW-1185">Reference proteome</keyword>
<dbReference type="STRING" id="710421.Mycch_4078"/>
<dbReference type="HOGENOM" id="CLU_166176_1_1_11"/>
<feature type="compositionally biased region" description="Low complexity" evidence="1">
    <location>
        <begin position="66"/>
        <end position="78"/>
    </location>
</feature>
<keyword evidence="2" id="KW-1133">Transmembrane helix</keyword>
<reference evidence="3 4" key="1">
    <citation type="submission" date="2012-06" db="EMBL/GenBank/DDBJ databases">
        <title>Complete sequence of chromosome of Mycobacterium chubuense NBB4.</title>
        <authorList>
            <consortium name="US DOE Joint Genome Institute"/>
            <person name="Lucas S."/>
            <person name="Han J."/>
            <person name="Lapidus A."/>
            <person name="Cheng J.-F."/>
            <person name="Goodwin L."/>
            <person name="Pitluck S."/>
            <person name="Peters L."/>
            <person name="Mikhailova N."/>
            <person name="Teshima H."/>
            <person name="Detter J.C."/>
            <person name="Han C."/>
            <person name="Tapia R."/>
            <person name="Land M."/>
            <person name="Hauser L."/>
            <person name="Kyrpides N."/>
            <person name="Ivanova N."/>
            <person name="Pagani I."/>
            <person name="Mattes T."/>
            <person name="Holmes A."/>
            <person name="Rutledge P."/>
            <person name="Paulsen I."/>
            <person name="Coleman N."/>
            <person name="Woyke T."/>
        </authorList>
    </citation>
    <scope>NUCLEOTIDE SEQUENCE [LARGE SCALE GENOMIC DNA]</scope>
    <source>
        <strain evidence="3 4">NBB4</strain>
    </source>
</reference>
<keyword evidence="2" id="KW-0472">Membrane</keyword>
<dbReference type="RefSeq" id="WP_014817273.1">
    <property type="nucleotide sequence ID" value="NC_018027.1"/>
</dbReference>
<name>I4BNE3_MYCCN</name>
<feature type="transmembrane region" description="Helical" evidence="2">
    <location>
        <begin position="31"/>
        <end position="50"/>
    </location>
</feature>
<gene>
    <name evidence="3" type="ordered locus">Mycch_4078</name>
</gene>
<dbReference type="eggNOG" id="ENOG5033HJ6">
    <property type="taxonomic scope" value="Bacteria"/>
</dbReference>
<feature type="region of interest" description="Disordered" evidence="1">
    <location>
        <begin position="59"/>
        <end position="97"/>
    </location>
</feature>
<dbReference type="KEGG" id="mcb:Mycch_4078"/>
<keyword evidence="2" id="KW-0812">Transmembrane</keyword>
<protein>
    <submittedName>
        <fullName evidence="3">Uncharacterized protein</fullName>
    </submittedName>
</protein>
<dbReference type="PATRIC" id="fig|710421.3.peg.4076"/>
<evidence type="ECO:0000313" key="4">
    <source>
        <dbReference type="Proteomes" id="UP000006057"/>
    </source>
</evidence>
<evidence type="ECO:0000256" key="2">
    <source>
        <dbReference type="SAM" id="Phobius"/>
    </source>
</evidence>